<protein>
    <submittedName>
        <fullName evidence="1">Uncharacterized protein</fullName>
    </submittedName>
</protein>
<dbReference type="EMBL" id="VSSQ01062964">
    <property type="protein sequence ID" value="MPN16064.1"/>
    <property type="molecule type" value="Genomic_DNA"/>
</dbReference>
<accession>A0A645FVK6</accession>
<name>A0A645FVK6_9ZZZZ</name>
<proteinExistence type="predicted"/>
<comment type="caution">
    <text evidence="1">The sequence shown here is derived from an EMBL/GenBank/DDBJ whole genome shotgun (WGS) entry which is preliminary data.</text>
</comment>
<reference evidence="1" key="1">
    <citation type="submission" date="2019-08" db="EMBL/GenBank/DDBJ databases">
        <authorList>
            <person name="Kucharzyk K."/>
            <person name="Murdoch R.W."/>
            <person name="Higgins S."/>
            <person name="Loffler F."/>
        </authorList>
    </citation>
    <scope>NUCLEOTIDE SEQUENCE</scope>
</reference>
<organism evidence="1">
    <name type="scientific">bioreactor metagenome</name>
    <dbReference type="NCBI Taxonomy" id="1076179"/>
    <lineage>
        <taxon>unclassified sequences</taxon>
        <taxon>metagenomes</taxon>
        <taxon>ecological metagenomes</taxon>
    </lineage>
</organism>
<evidence type="ECO:0000313" key="1">
    <source>
        <dbReference type="EMBL" id="MPN16064.1"/>
    </source>
</evidence>
<gene>
    <name evidence="1" type="ORF">SDC9_163402</name>
</gene>
<dbReference type="AlphaFoldDB" id="A0A645FVK6"/>
<sequence length="113" mass="13371">MVSLFERRINMELNDIQELINKDETARKKVDEAHQLKFDIKQKIANEKKSISEQAWIDVKKEVDQIKEELDQGIQQAAHDNDANFQEVSKNIEEVFQTKKDEWCETILKHCLD</sequence>
<dbReference type="Gene3D" id="1.20.5.2950">
    <property type="match status" value="1"/>
</dbReference>